<accession>A0A9W5PB66</accession>
<sequence>MNDRKNDPKRIIKQNEKASFPGLDWFDYSTSPATNEW</sequence>
<gene>
    <name evidence="1" type="ORF">BSI_40610</name>
</gene>
<evidence type="ECO:0000313" key="2">
    <source>
        <dbReference type="Proteomes" id="UP000011182"/>
    </source>
</evidence>
<reference evidence="1 2" key="1">
    <citation type="journal article" date="2014" name="Syst. Appl. Microbiol.">
        <title>Genomic insights into the taxonomic status of the three subspecies of Bacillus subtilis.</title>
        <authorList>
            <person name="Yi H."/>
            <person name="Chun J."/>
            <person name="Cha C.J."/>
        </authorList>
    </citation>
    <scope>NUCLEOTIDE SEQUENCE [LARGE SCALE GENOMIC DNA]</scope>
    <source>
        <strain evidence="1 2">KCTC 13429</strain>
    </source>
</reference>
<name>A0A9W5PB66_9BACI</name>
<keyword evidence="2" id="KW-1185">Reference proteome</keyword>
<proteinExistence type="predicted"/>
<protein>
    <submittedName>
        <fullName evidence="1">Uncharacterized protein</fullName>
    </submittedName>
</protein>
<dbReference type="AlphaFoldDB" id="A0A9W5PB66"/>
<organism evidence="1 2">
    <name type="scientific">Bacillus inaquosorum KCTC 13429</name>
    <dbReference type="NCBI Taxonomy" id="1236548"/>
    <lineage>
        <taxon>Bacteria</taxon>
        <taxon>Bacillati</taxon>
        <taxon>Bacillota</taxon>
        <taxon>Bacilli</taxon>
        <taxon>Bacillales</taxon>
        <taxon>Bacillaceae</taxon>
        <taxon>Bacillus</taxon>
    </lineage>
</organism>
<comment type="caution">
    <text evidence="1">The sequence shown here is derived from an EMBL/GenBank/DDBJ whole genome shotgun (WGS) entry which is preliminary data.</text>
</comment>
<evidence type="ECO:0000313" key="1">
    <source>
        <dbReference type="EMBL" id="ELS59300.1"/>
    </source>
</evidence>
<dbReference type="Proteomes" id="UP000011182">
    <property type="component" value="Unassembled WGS sequence"/>
</dbReference>
<dbReference type="EMBL" id="AMXN01000010">
    <property type="protein sequence ID" value="ELS59300.1"/>
    <property type="molecule type" value="Genomic_DNA"/>
</dbReference>